<name>A0A229SNS0_9PSEU</name>
<evidence type="ECO:0000313" key="1">
    <source>
        <dbReference type="EMBL" id="OXM60498.1"/>
    </source>
</evidence>
<dbReference type="AlphaFoldDB" id="A0A229SNS0"/>
<evidence type="ECO:0000313" key="2">
    <source>
        <dbReference type="Proteomes" id="UP000215199"/>
    </source>
</evidence>
<dbReference type="Proteomes" id="UP000215199">
    <property type="component" value="Unassembled WGS sequence"/>
</dbReference>
<gene>
    <name evidence="1" type="ORF">CF165_42520</name>
</gene>
<organism evidence="1 2">
    <name type="scientific">Amycolatopsis vastitatis</name>
    <dbReference type="NCBI Taxonomy" id="1905142"/>
    <lineage>
        <taxon>Bacteria</taxon>
        <taxon>Bacillati</taxon>
        <taxon>Actinomycetota</taxon>
        <taxon>Actinomycetes</taxon>
        <taxon>Pseudonocardiales</taxon>
        <taxon>Pseudonocardiaceae</taxon>
        <taxon>Amycolatopsis</taxon>
    </lineage>
</organism>
<accession>A0A229SNS0</accession>
<comment type="caution">
    <text evidence="1">The sequence shown here is derived from an EMBL/GenBank/DDBJ whole genome shotgun (WGS) entry which is preliminary data.</text>
</comment>
<reference evidence="2" key="1">
    <citation type="submission" date="2017-07" db="EMBL/GenBank/DDBJ databases">
        <title>Comparative genome mining reveals phylogenetic distribution patterns of secondary metabolites in Amycolatopsis.</title>
        <authorList>
            <person name="Adamek M."/>
            <person name="Alanjary M."/>
            <person name="Sales-Ortells H."/>
            <person name="Goodfellow M."/>
            <person name="Bull A.T."/>
            <person name="Kalinowski J."/>
            <person name="Ziemert N."/>
        </authorList>
    </citation>
    <scope>NUCLEOTIDE SEQUENCE [LARGE SCALE GENOMIC DNA]</scope>
    <source>
        <strain evidence="2">H5</strain>
    </source>
</reference>
<protein>
    <submittedName>
        <fullName evidence="1">Uncharacterized protein</fullName>
    </submittedName>
</protein>
<dbReference type="EMBL" id="NMUL01000060">
    <property type="protein sequence ID" value="OXM60498.1"/>
    <property type="molecule type" value="Genomic_DNA"/>
</dbReference>
<keyword evidence="2" id="KW-1185">Reference proteome</keyword>
<proteinExistence type="predicted"/>
<sequence>MTADATEFIDAAELDEAHATADQVQGALALWRSGPPDHLRSTLLWNQLHRARRKLEQRRVQLVRRRLLIVEDQVGDRLCEVLGEYDCTVVRDLKGFWAVRPHLASMFDGALVDLHLRPGYEDRDGEIVVDAINNSSALPAVVMTFRMPGGFDVMGFQRRYNLVSVVTKKDDGPNGDFGGVVSVVREMFAADVGTKLLETLEDTLPSLRRRAGKQLHLTGRLDGMDMMHFKYNKVVDVAQQGDLAALRHAVSQFEIEFGLRPGNYRQ</sequence>